<dbReference type="PANTHER" id="PTHR21192:SF2">
    <property type="entry name" value="NADH DEHYDROGENASE [UBIQUINONE] 1 ALPHA SUBCOMPLEX ASSEMBLY FACTOR 3"/>
    <property type="match status" value="1"/>
</dbReference>
<dbReference type="SUPFAM" id="SSF64076">
    <property type="entry name" value="MTH938-like"/>
    <property type="match status" value="1"/>
</dbReference>
<name>A0ABZ0SAN6_9GAMM</name>
<organism evidence="1 2">
    <name type="scientific">Thiorhodovibrio winogradskyi</name>
    <dbReference type="NCBI Taxonomy" id="77007"/>
    <lineage>
        <taxon>Bacteria</taxon>
        <taxon>Pseudomonadati</taxon>
        <taxon>Pseudomonadota</taxon>
        <taxon>Gammaproteobacteria</taxon>
        <taxon>Chromatiales</taxon>
        <taxon>Chromatiaceae</taxon>
        <taxon>Thiorhodovibrio</taxon>
    </lineage>
</organism>
<accession>A0ABZ0SAN6</accession>
<evidence type="ECO:0000313" key="2">
    <source>
        <dbReference type="Proteomes" id="UP001432180"/>
    </source>
</evidence>
<reference evidence="1 2" key="1">
    <citation type="journal article" date="2023" name="Microorganisms">
        <title>Thiorhodovibrio frisius and Trv. litoralis spp. nov., Two Novel Members from a Clade of Fastidious Purple Sulfur Bacteria That Exhibit Unique Red-Shifted Light-Harvesting Capabilities.</title>
        <authorList>
            <person name="Methner A."/>
            <person name="Kuzyk S.B."/>
            <person name="Petersen J."/>
            <person name="Bauer S."/>
            <person name="Brinkmann H."/>
            <person name="Sichau K."/>
            <person name="Wanner G."/>
            <person name="Wolf J."/>
            <person name="Neumann-Schaal M."/>
            <person name="Henke P."/>
            <person name="Tank M."/>
            <person name="Sproer C."/>
            <person name="Bunk B."/>
            <person name="Overmann J."/>
        </authorList>
    </citation>
    <scope>NUCLEOTIDE SEQUENCE [LARGE SCALE GENOMIC DNA]</scope>
    <source>
        <strain evidence="1 2">DSM 6702</strain>
    </source>
</reference>
<dbReference type="PANTHER" id="PTHR21192">
    <property type="entry name" value="NUCLEAR PROTEIN E3-3"/>
    <property type="match status" value="1"/>
</dbReference>
<dbReference type="Pfam" id="PF04430">
    <property type="entry name" value="DUF498"/>
    <property type="match status" value="1"/>
</dbReference>
<gene>
    <name evidence="1" type="ORF">Thiowin_02624</name>
</gene>
<dbReference type="EMBL" id="CP121472">
    <property type="protein sequence ID" value="WPL17599.1"/>
    <property type="molecule type" value="Genomic_DNA"/>
</dbReference>
<evidence type="ECO:0000313" key="1">
    <source>
        <dbReference type="EMBL" id="WPL17599.1"/>
    </source>
</evidence>
<dbReference type="RefSeq" id="WP_328983406.1">
    <property type="nucleotide sequence ID" value="NZ_CP121472.1"/>
</dbReference>
<protein>
    <recommendedName>
        <fullName evidence="3">Mth938-like domain-containing protein</fullName>
    </recommendedName>
</protein>
<dbReference type="Gene3D" id="3.40.1230.10">
    <property type="entry name" value="MTH938-like"/>
    <property type="match status" value="1"/>
</dbReference>
<evidence type="ECO:0008006" key="3">
    <source>
        <dbReference type="Google" id="ProtNLM"/>
    </source>
</evidence>
<dbReference type="InterPro" id="IPR036748">
    <property type="entry name" value="MTH938-like_sf"/>
</dbReference>
<dbReference type="Proteomes" id="UP001432180">
    <property type="component" value="Chromosome"/>
</dbReference>
<dbReference type="InterPro" id="IPR007523">
    <property type="entry name" value="NDUFAF3/AAMDC"/>
</dbReference>
<keyword evidence="2" id="KW-1185">Reference proteome</keyword>
<sequence>MKFSEILAPNALRIEAYDHEHFRISGQIFRHAVLLLPDSAVQPWAPGAEDAPTAGDLNLLLQARPQVILIGTGATQRMPPPSLMASGAEQGVGIEWMRTGAACRTYNLLASEGRRVAAGLLLERA</sequence>
<proteinExistence type="predicted"/>